<keyword evidence="1" id="KW-0472">Membrane</keyword>
<gene>
    <name evidence="2" type="ORF">PQ472_00865</name>
</gene>
<evidence type="ECO:0000313" key="3">
    <source>
        <dbReference type="Proteomes" id="UP001220377"/>
    </source>
</evidence>
<sequence length="272" mass="31018">MVQTTQLLSLEQGFVTWILYFFAYGFVGWLWESGYVSVRKHKWINSGFLNGPVIPVYGFSMTAVLAAVAPFSHNIVYLYLISAVVVTVIEYVTSWLMEKLFHARWWDYSNVPLNLQGRVALPISAFWGIGVVFIVKVVHPFVARWVTHVNTTFGIFAVVLLVALFMFDFGFTLANLLAFGAATKRIGDTIESTKKELRERAAATGERLEEEHPWLETYRKDREARAKLPNLSAVQRRLLSSFPNMKLNDTHTSAQDIADLANLMKRLNKKHQ</sequence>
<dbReference type="EMBL" id="CP117884">
    <property type="protein sequence ID" value="WDF82823.1"/>
    <property type="molecule type" value="Genomic_DNA"/>
</dbReference>
<feature type="transmembrane region" description="Helical" evidence="1">
    <location>
        <begin position="119"/>
        <end position="141"/>
    </location>
</feature>
<reference evidence="2 3" key="1">
    <citation type="submission" date="2023-02" db="EMBL/GenBank/DDBJ databases">
        <title>Genome sequence of Lacticaseibacillus sp. KACC 23028.</title>
        <authorList>
            <person name="Kim S."/>
            <person name="Heo J."/>
            <person name="Kwon S.-W."/>
        </authorList>
    </citation>
    <scope>NUCLEOTIDE SEQUENCE [LARGE SCALE GENOMIC DNA]</scope>
    <source>
        <strain evidence="2 3">KACC 23028</strain>
    </source>
</reference>
<name>A0ABY7WTN1_9LACO</name>
<keyword evidence="1" id="KW-0812">Transmembrane</keyword>
<dbReference type="Pfam" id="PF06541">
    <property type="entry name" value="ABC_trans_CmpB"/>
    <property type="match status" value="1"/>
</dbReference>
<protein>
    <submittedName>
        <fullName evidence="2">ABC transporter permease</fullName>
    </submittedName>
</protein>
<accession>A0ABY7WTN1</accession>
<evidence type="ECO:0000313" key="2">
    <source>
        <dbReference type="EMBL" id="WDF82823.1"/>
    </source>
</evidence>
<keyword evidence="1" id="KW-1133">Transmembrane helix</keyword>
<evidence type="ECO:0000256" key="1">
    <source>
        <dbReference type="SAM" id="Phobius"/>
    </source>
</evidence>
<feature type="transmembrane region" description="Helical" evidence="1">
    <location>
        <begin position="153"/>
        <end position="177"/>
    </location>
</feature>
<organism evidence="2 3">
    <name type="scientific">Lacticaseibacillus pabuli</name>
    <dbReference type="NCBI Taxonomy" id="3025672"/>
    <lineage>
        <taxon>Bacteria</taxon>
        <taxon>Bacillati</taxon>
        <taxon>Bacillota</taxon>
        <taxon>Bacilli</taxon>
        <taxon>Lactobacillales</taxon>
        <taxon>Lactobacillaceae</taxon>
        <taxon>Lacticaseibacillus</taxon>
    </lineage>
</organism>
<feature type="transmembrane region" description="Helical" evidence="1">
    <location>
        <begin position="43"/>
        <end position="69"/>
    </location>
</feature>
<keyword evidence="3" id="KW-1185">Reference proteome</keyword>
<feature type="transmembrane region" description="Helical" evidence="1">
    <location>
        <begin position="14"/>
        <end position="31"/>
    </location>
</feature>
<dbReference type="InterPro" id="IPR010540">
    <property type="entry name" value="CmpB_TMEM229"/>
</dbReference>
<dbReference type="RefSeq" id="WP_274260542.1">
    <property type="nucleotide sequence ID" value="NZ_CP117884.1"/>
</dbReference>
<proteinExistence type="predicted"/>
<feature type="transmembrane region" description="Helical" evidence="1">
    <location>
        <begin position="75"/>
        <end position="98"/>
    </location>
</feature>
<dbReference type="Proteomes" id="UP001220377">
    <property type="component" value="Chromosome"/>
</dbReference>